<dbReference type="CDD" id="cd08311">
    <property type="entry name" value="Death_p75NR"/>
    <property type="match status" value="1"/>
</dbReference>
<evidence type="ECO:0000256" key="7">
    <source>
        <dbReference type="ARBA" id="ARBA00022989"/>
    </source>
</evidence>
<keyword evidence="4" id="KW-0053">Apoptosis</keyword>
<feature type="domain" description="TNFR-Cys" evidence="15">
    <location>
        <begin position="57"/>
        <end position="98"/>
    </location>
</feature>
<dbReference type="CDD" id="cd13416">
    <property type="entry name" value="TNFRSF16"/>
    <property type="match status" value="1"/>
</dbReference>
<accession>A0AAD8ZAG4</accession>
<reference evidence="16" key="1">
    <citation type="submission" date="2023-03" db="EMBL/GenBank/DDBJ databases">
        <title>Electrophorus voltai genome.</title>
        <authorList>
            <person name="Bian C."/>
        </authorList>
    </citation>
    <scope>NUCLEOTIDE SEQUENCE</scope>
    <source>
        <strain evidence="16">CB-2022</strain>
        <tissue evidence="16">Muscle</tissue>
    </source>
</reference>
<protein>
    <recommendedName>
        <fullName evidence="18">Nerve growth factor receptor b</fullName>
    </recommendedName>
</protein>
<dbReference type="Pfam" id="PF00020">
    <property type="entry name" value="TNFR_c6"/>
    <property type="match status" value="3"/>
</dbReference>
<dbReference type="GO" id="GO:0005886">
    <property type="term" value="C:plasma membrane"/>
    <property type="evidence" value="ECO:0007669"/>
    <property type="project" value="UniProtKB-SubCell"/>
</dbReference>
<dbReference type="InterPro" id="IPR001368">
    <property type="entry name" value="TNFR/NGFR_Cys_rich_reg"/>
</dbReference>
<feature type="disulfide bond" evidence="11">
    <location>
        <begin position="80"/>
        <end position="98"/>
    </location>
</feature>
<evidence type="ECO:0000256" key="5">
    <source>
        <dbReference type="ARBA" id="ARBA00022729"/>
    </source>
</evidence>
<keyword evidence="8 13" id="KW-0472">Membrane</keyword>
<comment type="caution">
    <text evidence="11">Lacks conserved residue(s) required for the propagation of feature annotation.</text>
</comment>
<feature type="domain" description="TNFR-Cys" evidence="15">
    <location>
        <begin position="99"/>
        <end position="137"/>
    </location>
</feature>
<keyword evidence="10" id="KW-0325">Glycoprotein</keyword>
<dbReference type="AlphaFoldDB" id="A0AAD8ZAG4"/>
<feature type="repeat" description="TNFR-Cys" evidence="11">
    <location>
        <begin position="57"/>
        <end position="98"/>
    </location>
</feature>
<dbReference type="Gene3D" id="6.10.250.1780">
    <property type="match status" value="1"/>
</dbReference>
<dbReference type="GO" id="GO:0015026">
    <property type="term" value="F:coreceptor activity"/>
    <property type="evidence" value="ECO:0007669"/>
    <property type="project" value="TreeGrafter"/>
</dbReference>
<dbReference type="Pfam" id="PF00531">
    <property type="entry name" value="Death"/>
    <property type="match status" value="1"/>
</dbReference>
<dbReference type="EMBL" id="JAROKS010000017">
    <property type="protein sequence ID" value="KAK1794381.1"/>
    <property type="molecule type" value="Genomic_DNA"/>
</dbReference>
<dbReference type="SMART" id="SM00208">
    <property type="entry name" value="TNFR"/>
    <property type="match status" value="4"/>
</dbReference>
<evidence type="ECO:0000256" key="1">
    <source>
        <dbReference type="ARBA" id="ARBA00004162"/>
    </source>
</evidence>
<evidence type="ECO:0000313" key="17">
    <source>
        <dbReference type="Proteomes" id="UP001239994"/>
    </source>
</evidence>
<feature type="domain" description="Death" evidence="14">
    <location>
        <begin position="358"/>
        <end position="406"/>
    </location>
</feature>
<dbReference type="InterPro" id="IPR041448">
    <property type="entry name" value="TNFR16_TM"/>
</dbReference>
<keyword evidence="17" id="KW-1185">Reference proteome</keyword>
<evidence type="ECO:0000256" key="10">
    <source>
        <dbReference type="ARBA" id="ARBA00023180"/>
    </source>
</evidence>
<feature type="transmembrane region" description="Helical" evidence="13">
    <location>
        <begin position="243"/>
        <end position="263"/>
    </location>
</feature>
<keyword evidence="6" id="KW-0677">Repeat</keyword>
<feature type="domain" description="TNFR-Cys" evidence="15">
    <location>
        <begin position="139"/>
        <end position="178"/>
    </location>
</feature>
<evidence type="ECO:0000259" key="14">
    <source>
        <dbReference type="PROSITE" id="PS50017"/>
    </source>
</evidence>
<keyword evidence="2" id="KW-1003">Cell membrane</keyword>
<feature type="repeat" description="TNFR-Cys" evidence="11">
    <location>
        <begin position="22"/>
        <end position="55"/>
    </location>
</feature>
<evidence type="ECO:0000259" key="15">
    <source>
        <dbReference type="PROSITE" id="PS50050"/>
    </source>
</evidence>
<dbReference type="GO" id="GO:0048406">
    <property type="term" value="F:nerve growth factor binding"/>
    <property type="evidence" value="ECO:0007669"/>
    <property type="project" value="TreeGrafter"/>
</dbReference>
<evidence type="ECO:0008006" key="18">
    <source>
        <dbReference type="Google" id="ProtNLM"/>
    </source>
</evidence>
<feature type="compositionally biased region" description="Polar residues" evidence="12">
    <location>
        <begin position="300"/>
        <end position="311"/>
    </location>
</feature>
<feature type="repeat" description="TNFR-Cys" evidence="11">
    <location>
        <begin position="99"/>
        <end position="137"/>
    </location>
</feature>
<name>A0AAD8ZAG4_9TELE</name>
<feature type="disulfide bond" evidence="11">
    <location>
        <begin position="77"/>
        <end position="90"/>
    </location>
</feature>
<feature type="disulfide bond" evidence="11">
    <location>
        <begin position="119"/>
        <end position="137"/>
    </location>
</feature>
<dbReference type="InterPro" id="IPR000488">
    <property type="entry name" value="Death_dom"/>
</dbReference>
<evidence type="ECO:0000256" key="12">
    <source>
        <dbReference type="SAM" id="MobiDB-lite"/>
    </source>
</evidence>
<evidence type="ECO:0000256" key="4">
    <source>
        <dbReference type="ARBA" id="ARBA00022703"/>
    </source>
</evidence>
<evidence type="ECO:0000256" key="9">
    <source>
        <dbReference type="ARBA" id="ARBA00023157"/>
    </source>
</evidence>
<evidence type="ECO:0000256" key="11">
    <source>
        <dbReference type="PROSITE-ProRule" id="PRU00206"/>
    </source>
</evidence>
<proteinExistence type="predicted"/>
<feature type="disulfide bond" evidence="11">
    <location>
        <begin position="35"/>
        <end position="48"/>
    </location>
</feature>
<sequence length="507" mass="54220">MALQSSPGQVGVFSHRLSSQEVCLSGQYTTSGECCKQCQPGEGMVHPCGETQTVCGPCLDSETFSEIYSHTERCMPCTVCEDLLRMETPCTDANDAVCVCDYGYYLSLVTLRCEACTMCGVGQGVLLQCKHNFDTMCEVCMDDTFSDEESALDPCLPCTTCEEEGQLQACTSVSDTICKVDLSLLNVSISPMTSVEPSPPPFTDFTLDPPVEVRLTESLPVESGATVDPESRKLGVGLADNLLPVYVSIVPAVLLGFVAFVVFKRWNSCKHSKQEGNNRSGAGHPSQTPSPEGEKLHSDSGISVDSQSLQEGQGVPHTVIRIDGGSALSLPLHTCEEVERLLNPAHGGEGVGSTQETDWCSLAGLLGYEEERIASFRQEGRPVQALLSDWARQDSASVDALCTALQAACLPVSHLRFRCLLSTQASKSEAAHFVRMPVDLQSTATLVPVDLQSTATLVPVVLRNAATLVPVALRNAATLVPVALRNAATLVPVTLRNTDMLVPVTCP</sequence>
<dbReference type="InterPro" id="IPR011029">
    <property type="entry name" value="DEATH-like_dom_sf"/>
</dbReference>
<dbReference type="PRINTS" id="PR01966">
    <property type="entry name" value="TNFACTORR16"/>
</dbReference>
<dbReference type="PANTHER" id="PTHR46605">
    <property type="entry name" value="TUMOR NECROSIS FACTOR RECEPTOR"/>
    <property type="match status" value="1"/>
</dbReference>
<dbReference type="GO" id="GO:0006915">
    <property type="term" value="P:apoptotic process"/>
    <property type="evidence" value="ECO:0007669"/>
    <property type="project" value="UniProtKB-KW"/>
</dbReference>
<feature type="region of interest" description="Disordered" evidence="12">
    <location>
        <begin position="272"/>
        <end position="312"/>
    </location>
</feature>
<dbReference type="GO" id="GO:0007266">
    <property type="term" value="P:Rho protein signal transduction"/>
    <property type="evidence" value="ECO:0007669"/>
    <property type="project" value="TreeGrafter"/>
</dbReference>
<gene>
    <name evidence="16" type="ORF">P4O66_011270</name>
</gene>
<comment type="subcellular location">
    <subcellularLocation>
        <location evidence="1">Cell membrane</location>
        <topology evidence="1">Single-pass membrane protein</topology>
    </subcellularLocation>
</comment>
<keyword evidence="7 13" id="KW-1133">Transmembrane helix</keyword>
<evidence type="ECO:0000313" key="16">
    <source>
        <dbReference type="EMBL" id="KAK1794381.1"/>
    </source>
</evidence>
<feature type="disulfide bond" evidence="11">
    <location>
        <begin position="116"/>
        <end position="129"/>
    </location>
</feature>
<evidence type="ECO:0000256" key="13">
    <source>
        <dbReference type="SAM" id="Phobius"/>
    </source>
</evidence>
<feature type="compositionally biased region" description="Polar residues" evidence="12">
    <location>
        <begin position="275"/>
        <end position="290"/>
    </location>
</feature>
<evidence type="ECO:0000256" key="2">
    <source>
        <dbReference type="ARBA" id="ARBA00022475"/>
    </source>
</evidence>
<dbReference type="GO" id="GO:0009986">
    <property type="term" value="C:cell surface"/>
    <property type="evidence" value="ECO:0007669"/>
    <property type="project" value="TreeGrafter"/>
</dbReference>
<feature type="domain" description="TNFR-Cys" evidence="15">
    <location>
        <begin position="22"/>
        <end position="55"/>
    </location>
</feature>
<keyword evidence="3 13" id="KW-0812">Transmembrane</keyword>
<dbReference type="GO" id="GO:0005035">
    <property type="term" value="F:death receptor activity"/>
    <property type="evidence" value="ECO:0007669"/>
    <property type="project" value="TreeGrafter"/>
</dbReference>
<dbReference type="PROSITE" id="PS00652">
    <property type="entry name" value="TNFR_NGFR_1"/>
    <property type="match status" value="2"/>
</dbReference>
<dbReference type="SUPFAM" id="SSF47986">
    <property type="entry name" value="DEATH domain"/>
    <property type="match status" value="1"/>
</dbReference>
<dbReference type="PANTHER" id="PTHR46605:SF3">
    <property type="entry name" value="TUMOR NECROSIS FACTOR RECEPTOR SUPERFAMILY MEMBER 16"/>
    <property type="match status" value="1"/>
</dbReference>
<keyword evidence="5" id="KW-0732">Signal</keyword>
<dbReference type="FunFam" id="2.10.50.10:FF:000013">
    <property type="entry name" value="Tumor necrosis factor receptor superfamily member 16"/>
    <property type="match status" value="1"/>
</dbReference>
<dbReference type="Pfam" id="PF18422">
    <property type="entry name" value="TNFR_16_TM"/>
    <property type="match status" value="1"/>
</dbReference>
<dbReference type="InterPro" id="IPR052302">
    <property type="entry name" value="Neurotrophin_rcpt-DD"/>
</dbReference>
<organism evidence="16 17">
    <name type="scientific">Electrophorus voltai</name>
    <dbReference type="NCBI Taxonomy" id="2609070"/>
    <lineage>
        <taxon>Eukaryota</taxon>
        <taxon>Metazoa</taxon>
        <taxon>Chordata</taxon>
        <taxon>Craniata</taxon>
        <taxon>Vertebrata</taxon>
        <taxon>Euteleostomi</taxon>
        <taxon>Actinopterygii</taxon>
        <taxon>Neopterygii</taxon>
        <taxon>Teleostei</taxon>
        <taxon>Ostariophysi</taxon>
        <taxon>Gymnotiformes</taxon>
        <taxon>Gymnotoidei</taxon>
        <taxon>Gymnotidae</taxon>
        <taxon>Electrophorus</taxon>
    </lineage>
</organism>
<dbReference type="Proteomes" id="UP001239994">
    <property type="component" value="Unassembled WGS sequence"/>
</dbReference>
<evidence type="ECO:0000256" key="3">
    <source>
        <dbReference type="ARBA" id="ARBA00022692"/>
    </source>
</evidence>
<dbReference type="InterPro" id="IPR022325">
    <property type="entry name" value="TNFR_16"/>
</dbReference>
<evidence type="ECO:0000256" key="6">
    <source>
        <dbReference type="ARBA" id="ARBA00022737"/>
    </source>
</evidence>
<dbReference type="Gene3D" id="2.10.50.10">
    <property type="entry name" value="Tumor Necrosis Factor Receptor, subunit A, domain 2"/>
    <property type="match status" value="3"/>
</dbReference>
<comment type="caution">
    <text evidence="16">The sequence shown here is derived from an EMBL/GenBank/DDBJ whole genome shotgun (WGS) entry which is preliminary data.</text>
</comment>
<feature type="repeat" description="TNFR-Cys" evidence="11">
    <location>
        <begin position="139"/>
        <end position="178"/>
    </location>
</feature>
<dbReference type="PROSITE" id="PS50050">
    <property type="entry name" value="TNFR_NGFR_2"/>
    <property type="match status" value="4"/>
</dbReference>
<evidence type="ECO:0000256" key="8">
    <source>
        <dbReference type="ARBA" id="ARBA00023136"/>
    </source>
</evidence>
<dbReference type="PROSITE" id="PS50017">
    <property type="entry name" value="DEATH_DOMAIN"/>
    <property type="match status" value="1"/>
</dbReference>
<dbReference type="SUPFAM" id="SSF57586">
    <property type="entry name" value="TNF receptor-like"/>
    <property type="match status" value="3"/>
</dbReference>
<dbReference type="Gene3D" id="1.10.533.10">
    <property type="entry name" value="Death Domain, Fas"/>
    <property type="match status" value="1"/>
</dbReference>
<keyword evidence="9 11" id="KW-1015">Disulfide bond</keyword>
<dbReference type="InterPro" id="IPR034046">
    <property type="entry name" value="TNFRSF16_N"/>
</dbReference>
<feature type="disulfide bond" evidence="11">
    <location>
        <begin position="140"/>
        <end position="155"/>
    </location>
</feature>